<dbReference type="PANTHER" id="PTHR34978:SF3">
    <property type="entry name" value="SLR0241 PROTEIN"/>
    <property type="match status" value="1"/>
</dbReference>
<feature type="transmembrane region" description="Helical" evidence="1">
    <location>
        <begin position="38"/>
        <end position="56"/>
    </location>
</feature>
<keyword evidence="4" id="KW-1185">Reference proteome</keyword>
<dbReference type="InterPro" id="IPR008756">
    <property type="entry name" value="Peptidase_M56"/>
</dbReference>
<dbReference type="AlphaFoldDB" id="A0A328B8H5"/>
<gene>
    <name evidence="3" type="ORF">DJ019_15880</name>
</gene>
<evidence type="ECO:0000313" key="3">
    <source>
        <dbReference type="EMBL" id="RAK63730.1"/>
    </source>
</evidence>
<feature type="transmembrane region" description="Helical" evidence="1">
    <location>
        <begin position="76"/>
        <end position="96"/>
    </location>
</feature>
<feature type="transmembrane region" description="Helical" evidence="1">
    <location>
        <begin position="246"/>
        <end position="264"/>
    </location>
</feature>
<dbReference type="Pfam" id="PF05569">
    <property type="entry name" value="Peptidase_M56"/>
    <property type="match status" value="2"/>
</dbReference>
<organism evidence="3 4">
    <name type="scientific">Phenylobacterium kunshanense</name>
    <dbReference type="NCBI Taxonomy" id="1445034"/>
    <lineage>
        <taxon>Bacteria</taxon>
        <taxon>Pseudomonadati</taxon>
        <taxon>Pseudomonadota</taxon>
        <taxon>Alphaproteobacteria</taxon>
        <taxon>Caulobacterales</taxon>
        <taxon>Caulobacteraceae</taxon>
        <taxon>Phenylobacterium</taxon>
    </lineage>
</organism>
<feature type="domain" description="Peptidase M56" evidence="2">
    <location>
        <begin position="8"/>
        <end position="57"/>
    </location>
</feature>
<dbReference type="OrthoDB" id="1628901at2"/>
<evidence type="ECO:0000313" key="4">
    <source>
        <dbReference type="Proteomes" id="UP000249524"/>
    </source>
</evidence>
<reference evidence="3 4" key="1">
    <citation type="submission" date="2018-05" db="EMBL/GenBank/DDBJ databases">
        <authorList>
            <person name="Lanie J.A."/>
            <person name="Ng W.-L."/>
            <person name="Kazmierczak K.M."/>
            <person name="Andrzejewski T.M."/>
            <person name="Davidsen T.M."/>
            <person name="Wayne K.J."/>
            <person name="Tettelin H."/>
            <person name="Glass J.I."/>
            <person name="Rusch D."/>
            <person name="Podicherti R."/>
            <person name="Tsui H.-C.T."/>
            <person name="Winkler M.E."/>
        </authorList>
    </citation>
    <scope>NUCLEOTIDE SEQUENCE [LARGE SCALE GENOMIC DNA]</scope>
    <source>
        <strain evidence="3 4">BUT-10</strain>
    </source>
</reference>
<proteinExistence type="predicted"/>
<keyword evidence="1" id="KW-0472">Membrane</keyword>
<dbReference type="Proteomes" id="UP000249524">
    <property type="component" value="Unassembled WGS sequence"/>
</dbReference>
<dbReference type="RefSeq" id="WP_111277040.1">
    <property type="nucleotide sequence ID" value="NZ_QFYS01000007.1"/>
</dbReference>
<comment type="caution">
    <text evidence="3">The sequence shown here is derived from an EMBL/GenBank/DDBJ whole genome shotgun (WGS) entry which is preliminary data.</text>
</comment>
<dbReference type="EMBL" id="QFYS01000007">
    <property type="protein sequence ID" value="RAK63730.1"/>
    <property type="molecule type" value="Genomic_DNA"/>
</dbReference>
<dbReference type="InterPro" id="IPR052173">
    <property type="entry name" value="Beta-lactam_resp_regulator"/>
</dbReference>
<accession>A0A328B8H5</accession>
<keyword evidence="1" id="KW-1133">Transmembrane helix</keyword>
<evidence type="ECO:0000256" key="1">
    <source>
        <dbReference type="SAM" id="Phobius"/>
    </source>
</evidence>
<protein>
    <recommendedName>
        <fullName evidence="2">Peptidase M56 domain-containing protein</fullName>
    </recommendedName>
</protein>
<name>A0A328B8H5_9CAUL</name>
<sequence length="302" mass="32352">MTTEVLSAILRANLVGAAAILAVLLLRLPIRRLFGPEVAYWLWCAPPLAAFATLLPPRTEDGAAARNALAAAVDPVSAPALLAWTLGAAVVVTLLVRAQLRFMASMHAGCGGPAVVGVISPRIVMPADDGTYDDEERALIRAHERAHVSRQDPRAGALASLLQALCWFNPLAHVAAHVMRLDQELACDAAVLRCRPSARALYARTLLKTQLASQALPFGCYWPSRGLHPLEVRIGMMRDARVHDGLVGPLLIATTLALCAYAGWRAQPPVPRPAALVEHWRVNAGGPTMSVLLIDAPRQADR</sequence>
<evidence type="ECO:0000259" key="2">
    <source>
        <dbReference type="Pfam" id="PF05569"/>
    </source>
</evidence>
<dbReference type="CDD" id="cd07341">
    <property type="entry name" value="M56_BlaR1_MecR1_like"/>
    <property type="match status" value="1"/>
</dbReference>
<feature type="transmembrane region" description="Helical" evidence="1">
    <location>
        <begin position="6"/>
        <end position="26"/>
    </location>
</feature>
<keyword evidence="1" id="KW-0812">Transmembrane</keyword>
<feature type="domain" description="Peptidase M56" evidence="2">
    <location>
        <begin position="110"/>
        <end position="236"/>
    </location>
</feature>
<dbReference type="PANTHER" id="PTHR34978">
    <property type="entry name" value="POSSIBLE SENSOR-TRANSDUCER PROTEIN BLAR"/>
    <property type="match status" value="1"/>
</dbReference>